<keyword evidence="4" id="KW-0804">Transcription</keyword>
<proteinExistence type="inferred from homology"/>
<organism evidence="6 7">
    <name type="scientific">Pseudohalocynthiibacter aestuariivivens</name>
    <dbReference type="NCBI Taxonomy" id="1591409"/>
    <lineage>
        <taxon>Bacteria</taxon>
        <taxon>Pseudomonadati</taxon>
        <taxon>Pseudomonadota</taxon>
        <taxon>Alphaproteobacteria</taxon>
        <taxon>Rhodobacterales</taxon>
        <taxon>Paracoccaceae</taxon>
        <taxon>Pseudohalocynthiibacter</taxon>
    </lineage>
</organism>
<evidence type="ECO:0000256" key="1">
    <source>
        <dbReference type="ARBA" id="ARBA00009437"/>
    </source>
</evidence>
<evidence type="ECO:0000259" key="5">
    <source>
        <dbReference type="PROSITE" id="PS50931"/>
    </source>
</evidence>
<dbReference type="SUPFAM" id="SSF46785">
    <property type="entry name" value="Winged helix' DNA-binding domain"/>
    <property type="match status" value="1"/>
</dbReference>
<dbReference type="InterPro" id="IPR005119">
    <property type="entry name" value="LysR_subst-bd"/>
</dbReference>
<keyword evidence="2" id="KW-0805">Transcription regulation</keyword>
<dbReference type="RefSeq" id="WP_213887833.1">
    <property type="nucleotide sequence ID" value="NZ_JAGFNU010000002.1"/>
</dbReference>
<evidence type="ECO:0000313" key="6">
    <source>
        <dbReference type="EMBL" id="MFB9232538.1"/>
    </source>
</evidence>
<comment type="similarity">
    <text evidence="1">Belongs to the LysR transcriptional regulatory family.</text>
</comment>
<gene>
    <name evidence="6" type="ORF">ACFFUT_12155</name>
</gene>
<accession>A0ABV5JIE4</accession>
<dbReference type="PROSITE" id="PS50931">
    <property type="entry name" value="HTH_LYSR"/>
    <property type="match status" value="1"/>
</dbReference>
<dbReference type="Gene3D" id="3.40.190.10">
    <property type="entry name" value="Periplasmic binding protein-like II"/>
    <property type="match status" value="2"/>
</dbReference>
<dbReference type="InterPro" id="IPR036390">
    <property type="entry name" value="WH_DNA-bd_sf"/>
</dbReference>
<evidence type="ECO:0000256" key="2">
    <source>
        <dbReference type="ARBA" id="ARBA00023015"/>
    </source>
</evidence>
<dbReference type="CDD" id="cd05466">
    <property type="entry name" value="PBP2_LTTR_substrate"/>
    <property type="match status" value="1"/>
</dbReference>
<dbReference type="PANTHER" id="PTHR30126:SF40">
    <property type="entry name" value="HTH-TYPE TRANSCRIPTIONAL REGULATOR GLTR"/>
    <property type="match status" value="1"/>
</dbReference>
<evidence type="ECO:0000256" key="4">
    <source>
        <dbReference type="ARBA" id="ARBA00023163"/>
    </source>
</evidence>
<name>A0ABV5JIE4_9RHOB</name>
<dbReference type="PRINTS" id="PR00039">
    <property type="entry name" value="HTHLYSR"/>
</dbReference>
<dbReference type="PANTHER" id="PTHR30126">
    <property type="entry name" value="HTH-TYPE TRANSCRIPTIONAL REGULATOR"/>
    <property type="match status" value="1"/>
</dbReference>
<protein>
    <submittedName>
        <fullName evidence="6">LysR family transcriptional regulator</fullName>
    </submittedName>
</protein>
<evidence type="ECO:0000313" key="7">
    <source>
        <dbReference type="Proteomes" id="UP001589683"/>
    </source>
</evidence>
<dbReference type="SUPFAM" id="SSF53850">
    <property type="entry name" value="Periplasmic binding protein-like II"/>
    <property type="match status" value="1"/>
</dbReference>
<keyword evidence="3" id="KW-0238">DNA-binding</keyword>
<comment type="caution">
    <text evidence="6">The sequence shown here is derived from an EMBL/GenBank/DDBJ whole genome shotgun (WGS) entry which is preliminary data.</text>
</comment>
<dbReference type="InterPro" id="IPR000847">
    <property type="entry name" value="LysR_HTH_N"/>
</dbReference>
<dbReference type="Pfam" id="PF03466">
    <property type="entry name" value="LysR_substrate"/>
    <property type="match status" value="1"/>
</dbReference>
<feature type="domain" description="HTH lysR-type" evidence="5">
    <location>
        <begin position="10"/>
        <end position="67"/>
    </location>
</feature>
<dbReference type="EMBL" id="JBHMEA010000039">
    <property type="protein sequence ID" value="MFB9232538.1"/>
    <property type="molecule type" value="Genomic_DNA"/>
</dbReference>
<dbReference type="Proteomes" id="UP001589683">
    <property type="component" value="Unassembled WGS sequence"/>
</dbReference>
<dbReference type="Gene3D" id="1.10.10.10">
    <property type="entry name" value="Winged helix-like DNA-binding domain superfamily/Winged helix DNA-binding domain"/>
    <property type="match status" value="1"/>
</dbReference>
<dbReference type="InterPro" id="IPR036388">
    <property type="entry name" value="WH-like_DNA-bd_sf"/>
</dbReference>
<dbReference type="Pfam" id="PF00126">
    <property type="entry name" value="HTH_1"/>
    <property type="match status" value="1"/>
</dbReference>
<reference evidence="6 7" key="1">
    <citation type="submission" date="2024-09" db="EMBL/GenBank/DDBJ databases">
        <authorList>
            <person name="Sun Q."/>
            <person name="Mori K."/>
        </authorList>
    </citation>
    <scope>NUCLEOTIDE SEQUENCE [LARGE SCALE GENOMIC DNA]</scope>
    <source>
        <strain evidence="6 7">CECT 8726</strain>
    </source>
</reference>
<evidence type="ECO:0000256" key="3">
    <source>
        <dbReference type="ARBA" id="ARBA00023125"/>
    </source>
</evidence>
<sequence>MVSRISFDNNLIKAMEVFVAIAETGQVTIAAKLLGITQSAASQHLRTLETTFGVTLLDRTVRPVKLTQAGELFHRHTLRVLNEVEDLVTDMRHQGARPISRLRVGMLASTATTLTPDLVALAKDEFKVDDMTVYAGQETDHAGLLRTKQVDLVITSNPLYDMDGLERHSILKESFLLVLPKSYDGPTSNLEEIFKRLPLVRFASTTSIGRRTEQHLRRLKLQAPRVIQADRSSMVTACVARGMGCTLLTPSLLIDGFVERMPLNIRPLPIAGISRTITLLARSKELGALPNRFAETSKRILITQIERQMGQTGLNAVEILSDE</sequence>
<keyword evidence="7" id="KW-1185">Reference proteome</keyword>